<name>A0A8H7ZWM3_9FUNG</name>
<keyword evidence="1" id="KW-0547">Nucleotide-binding</keyword>
<dbReference type="Pfam" id="PF00176">
    <property type="entry name" value="SNF2-rel_dom"/>
    <property type="match status" value="1"/>
</dbReference>
<dbReference type="InterPro" id="IPR027417">
    <property type="entry name" value="P-loop_NTPase"/>
</dbReference>
<dbReference type="GO" id="GO:0005524">
    <property type="term" value="F:ATP binding"/>
    <property type="evidence" value="ECO:0007669"/>
    <property type="project" value="InterPro"/>
</dbReference>
<dbReference type="GO" id="GO:0016787">
    <property type="term" value="F:hydrolase activity"/>
    <property type="evidence" value="ECO:0007669"/>
    <property type="project" value="UniProtKB-KW"/>
</dbReference>
<keyword evidence="5" id="KW-1185">Reference proteome</keyword>
<evidence type="ECO:0000313" key="5">
    <source>
        <dbReference type="Proteomes" id="UP000673691"/>
    </source>
</evidence>
<evidence type="ECO:0000256" key="1">
    <source>
        <dbReference type="ARBA" id="ARBA00022741"/>
    </source>
</evidence>
<dbReference type="InterPro" id="IPR000330">
    <property type="entry name" value="SNF2_N"/>
</dbReference>
<dbReference type="SUPFAM" id="SSF52540">
    <property type="entry name" value="P-loop containing nucleoside triphosphate hydrolases"/>
    <property type="match status" value="1"/>
</dbReference>
<dbReference type="AlphaFoldDB" id="A0A8H7ZWM3"/>
<dbReference type="InterPro" id="IPR014001">
    <property type="entry name" value="Helicase_ATP-bd"/>
</dbReference>
<dbReference type="Proteomes" id="UP000673691">
    <property type="component" value="Unassembled WGS sequence"/>
</dbReference>
<dbReference type="PANTHER" id="PTHR10799">
    <property type="entry name" value="SNF2/RAD54 HELICASE FAMILY"/>
    <property type="match status" value="1"/>
</dbReference>
<keyword evidence="2" id="KW-0067">ATP-binding</keyword>
<dbReference type="InterPro" id="IPR038718">
    <property type="entry name" value="SNF2-like_sf"/>
</dbReference>
<dbReference type="Gene3D" id="3.40.50.10810">
    <property type="entry name" value="Tandem AAA-ATPase domain"/>
    <property type="match status" value="1"/>
</dbReference>
<feature type="domain" description="Helicase ATP-binding" evidence="3">
    <location>
        <begin position="39"/>
        <end position="188"/>
    </location>
</feature>
<protein>
    <submittedName>
        <fullName evidence="4">P-loop containing nucleoside triphosphate hydrolase protein</fullName>
    </submittedName>
</protein>
<dbReference type="PROSITE" id="PS51192">
    <property type="entry name" value="HELICASE_ATP_BIND_1"/>
    <property type="match status" value="1"/>
</dbReference>
<evidence type="ECO:0000256" key="2">
    <source>
        <dbReference type="ARBA" id="ARBA00022840"/>
    </source>
</evidence>
<comment type="caution">
    <text evidence="4">The sequence shown here is derived from an EMBL/GenBank/DDBJ whole genome shotgun (WGS) entry which is preliminary data.</text>
</comment>
<sequence length="207" mass="23675">MAADGSGETADGFRPIKEQPPTVALPLKGYQLVGVNWLAFLHHRRLSGILADEMGLGKTCQVISFLANLYSQGREGPHLVVVPSSTLENWLREFDKFAPSVPIRSYYGNQRVELRADLEFEPDSFYVLITTYNMAVGKGDRKFLRHLNFKSMVLDEGHLVKNMVRVTPNLIRASRYYFFSRFRFRGQASSRYKELMRIKVIKPSDVP</sequence>
<gene>
    <name evidence="4" type="ORF">BJ554DRAFT_7332</name>
</gene>
<accession>A0A8H7ZWM3</accession>
<proteinExistence type="predicted"/>
<dbReference type="EMBL" id="JAEFCI010004975">
    <property type="protein sequence ID" value="KAG5460602.1"/>
    <property type="molecule type" value="Genomic_DNA"/>
</dbReference>
<organism evidence="4 5">
    <name type="scientific">Olpidium bornovanus</name>
    <dbReference type="NCBI Taxonomy" id="278681"/>
    <lineage>
        <taxon>Eukaryota</taxon>
        <taxon>Fungi</taxon>
        <taxon>Fungi incertae sedis</taxon>
        <taxon>Olpidiomycota</taxon>
        <taxon>Olpidiomycotina</taxon>
        <taxon>Olpidiomycetes</taxon>
        <taxon>Olpidiales</taxon>
        <taxon>Olpidiaceae</taxon>
        <taxon>Olpidium</taxon>
    </lineage>
</organism>
<dbReference type="OrthoDB" id="5857104at2759"/>
<keyword evidence="4" id="KW-0378">Hydrolase</keyword>
<evidence type="ECO:0000313" key="4">
    <source>
        <dbReference type="EMBL" id="KAG5460602.1"/>
    </source>
</evidence>
<reference evidence="4 5" key="1">
    <citation type="journal article" name="Sci. Rep.">
        <title>Genome-scale phylogenetic analyses confirm Olpidium as the closest living zoosporic fungus to the non-flagellated, terrestrial fungi.</title>
        <authorList>
            <person name="Chang Y."/>
            <person name="Rochon D."/>
            <person name="Sekimoto S."/>
            <person name="Wang Y."/>
            <person name="Chovatia M."/>
            <person name="Sandor L."/>
            <person name="Salamov A."/>
            <person name="Grigoriev I.V."/>
            <person name="Stajich J.E."/>
            <person name="Spatafora J.W."/>
        </authorList>
    </citation>
    <scope>NUCLEOTIDE SEQUENCE [LARGE SCALE GENOMIC DNA]</scope>
    <source>
        <strain evidence="4">S191</strain>
    </source>
</reference>
<evidence type="ECO:0000259" key="3">
    <source>
        <dbReference type="PROSITE" id="PS51192"/>
    </source>
</evidence>
<dbReference type="SMART" id="SM00487">
    <property type="entry name" value="DEXDc"/>
    <property type="match status" value="1"/>
</dbReference>